<dbReference type="Pfam" id="PF14430">
    <property type="entry name" value="Imm1"/>
    <property type="match status" value="1"/>
</dbReference>
<evidence type="ECO:0000313" key="2">
    <source>
        <dbReference type="EMBL" id="MBB5156105.1"/>
    </source>
</evidence>
<protein>
    <recommendedName>
        <fullName evidence="4">Immunity protein Imm1</fullName>
    </recommendedName>
</protein>
<dbReference type="InterPro" id="IPR025680">
    <property type="entry name" value="DddI"/>
</dbReference>
<sequence length="141" mass="15637">MRIDVWFRAFNLGGAEQHITVDNVDQVRALVDQLADADAGSAVITHSDRPLWNEQGPDHELVVAVATDGRAALSYWDQDTSRHYSRGGSEPSGGWEDEDISPPADAWVQRSELEGALAEFLRSAQRPNTVQWQPDPLPLTF</sequence>
<dbReference type="EMBL" id="JACHIW010000001">
    <property type="protein sequence ID" value="MBB5156105.1"/>
    <property type="molecule type" value="Genomic_DNA"/>
</dbReference>
<evidence type="ECO:0000256" key="1">
    <source>
        <dbReference type="SAM" id="MobiDB-lite"/>
    </source>
</evidence>
<name>A0A840QCD3_9PSEU</name>
<keyword evidence="3" id="KW-1185">Reference proteome</keyword>
<accession>A0A840QCD3</accession>
<reference evidence="2 3" key="1">
    <citation type="submission" date="2020-08" db="EMBL/GenBank/DDBJ databases">
        <title>Sequencing the genomes of 1000 actinobacteria strains.</title>
        <authorList>
            <person name="Klenk H.-P."/>
        </authorList>
    </citation>
    <scope>NUCLEOTIDE SEQUENCE [LARGE SCALE GENOMIC DNA]</scope>
    <source>
        <strain evidence="2 3">DSM 45584</strain>
    </source>
</reference>
<dbReference type="Proteomes" id="UP000584374">
    <property type="component" value="Unassembled WGS sequence"/>
</dbReference>
<dbReference type="RefSeq" id="WP_184727302.1">
    <property type="nucleotide sequence ID" value="NZ_JACHIW010000001.1"/>
</dbReference>
<gene>
    <name evidence="2" type="ORF">BJ970_003639</name>
</gene>
<organism evidence="2 3">
    <name type="scientific">Saccharopolyspora phatthalungensis</name>
    <dbReference type="NCBI Taxonomy" id="664693"/>
    <lineage>
        <taxon>Bacteria</taxon>
        <taxon>Bacillati</taxon>
        <taxon>Actinomycetota</taxon>
        <taxon>Actinomycetes</taxon>
        <taxon>Pseudonocardiales</taxon>
        <taxon>Pseudonocardiaceae</taxon>
        <taxon>Saccharopolyspora</taxon>
    </lineage>
</organism>
<feature type="region of interest" description="Disordered" evidence="1">
    <location>
        <begin position="80"/>
        <end position="105"/>
    </location>
</feature>
<evidence type="ECO:0000313" key="3">
    <source>
        <dbReference type="Proteomes" id="UP000584374"/>
    </source>
</evidence>
<evidence type="ECO:0008006" key="4">
    <source>
        <dbReference type="Google" id="ProtNLM"/>
    </source>
</evidence>
<comment type="caution">
    <text evidence="2">The sequence shown here is derived from an EMBL/GenBank/DDBJ whole genome shotgun (WGS) entry which is preliminary data.</text>
</comment>
<proteinExistence type="predicted"/>
<dbReference type="AlphaFoldDB" id="A0A840QCD3"/>